<evidence type="ECO:0000313" key="3">
    <source>
        <dbReference type="Proteomes" id="UP000275076"/>
    </source>
</evidence>
<dbReference type="OrthoDB" id="1425703at2"/>
<keyword evidence="1" id="KW-0812">Transmembrane</keyword>
<feature type="transmembrane region" description="Helical" evidence="1">
    <location>
        <begin position="59"/>
        <end position="84"/>
    </location>
</feature>
<name>A0A3R9RH69_9BACI</name>
<organism evidence="2 3">
    <name type="scientific">Salibacterium salarium</name>
    <dbReference type="NCBI Taxonomy" id="284579"/>
    <lineage>
        <taxon>Bacteria</taxon>
        <taxon>Bacillati</taxon>
        <taxon>Bacillota</taxon>
        <taxon>Bacilli</taxon>
        <taxon>Bacillales</taxon>
        <taxon>Bacillaceae</taxon>
    </lineage>
</organism>
<comment type="caution">
    <text evidence="2">The sequence shown here is derived from an EMBL/GenBank/DDBJ whole genome shotgun (WGS) entry which is preliminary data.</text>
</comment>
<accession>A0A3R9RH69</accession>
<keyword evidence="1" id="KW-0472">Membrane</keyword>
<evidence type="ECO:0000256" key="1">
    <source>
        <dbReference type="SAM" id="Phobius"/>
    </source>
</evidence>
<sequence>MAKNIQKLMEWSYDKSLNGLPQMDSAEELANNYLSKHKNSEDAIKALIKTQNMKAATSGFLTGLGGVIALPVAIPASVGSLLYVQTRMVAAIAHIRGYNLKDDQVKTLVFVSLTGNAAADVLRNVGIDISKKITMSYIKRKLSGEVLKKINRLVGFRLLTKTGSTGVINLTKAVPLLGGIVGGTFDASSTYVVGKVAKKQLFNQSPTFTV</sequence>
<gene>
    <name evidence="2" type="ORF">D7Z54_02245</name>
</gene>
<dbReference type="AlphaFoldDB" id="A0A3R9RH69"/>
<keyword evidence="3" id="KW-1185">Reference proteome</keyword>
<reference evidence="2 3" key="1">
    <citation type="submission" date="2018-10" db="EMBL/GenBank/DDBJ databases">
        <title>Draft genome sequence of Bacillus salarius IM0101, isolated from a hypersaline soil in Inner Mongolia, China.</title>
        <authorList>
            <person name="Yamprayoonswat W."/>
            <person name="Boonvisut S."/>
            <person name="Jumpathong W."/>
            <person name="Sittihan S."/>
            <person name="Ruangsuj P."/>
            <person name="Wanthongcharoen S."/>
            <person name="Thongpramul N."/>
            <person name="Pimmason S."/>
            <person name="Yu B."/>
            <person name="Yasawong M."/>
        </authorList>
    </citation>
    <scope>NUCLEOTIDE SEQUENCE [LARGE SCALE GENOMIC DNA]</scope>
    <source>
        <strain evidence="2 3">IM0101</strain>
    </source>
</reference>
<dbReference type="Pfam" id="PF12787">
    <property type="entry name" value="EcsC"/>
    <property type="match status" value="1"/>
</dbReference>
<evidence type="ECO:0000313" key="2">
    <source>
        <dbReference type="EMBL" id="RSL35428.1"/>
    </source>
</evidence>
<dbReference type="InterPro" id="IPR024787">
    <property type="entry name" value="EcsC"/>
</dbReference>
<protein>
    <submittedName>
        <fullName evidence="2">EcsC family protein</fullName>
    </submittedName>
</protein>
<proteinExistence type="predicted"/>
<dbReference type="Proteomes" id="UP000275076">
    <property type="component" value="Unassembled WGS sequence"/>
</dbReference>
<keyword evidence="1" id="KW-1133">Transmembrane helix</keyword>
<dbReference type="EMBL" id="RBVX01000001">
    <property type="protein sequence ID" value="RSL35428.1"/>
    <property type="molecule type" value="Genomic_DNA"/>
</dbReference>